<protein>
    <submittedName>
        <fullName evidence="1">Uncharacterized protein</fullName>
    </submittedName>
</protein>
<evidence type="ECO:0000313" key="1">
    <source>
        <dbReference type="EMBL" id="MDQ0323526.1"/>
    </source>
</evidence>
<organism evidence="1 2">
    <name type="scientific">Pararhizobium capsulatum DSM 1112</name>
    <dbReference type="NCBI Taxonomy" id="1121113"/>
    <lineage>
        <taxon>Bacteria</taxon>
        <taxon>Pseudomonadati</taxon>
        <taxon>Pseudomonadota</taxon>
        <taxon>Alphaproteobacteria</taxon>
        <taxon>Hyphomicrobiales</taxon>
        <taxon>Rhizobiaceae</taxon>
        <taxon>Rhizobium/Agrobacterium group</taxon>
        <taxon>Pararhizobium</taxon>
    </lineage>
</organism>
<dbReference type="RefSeq" id="WP_307236115.1">
    <property type="nucleotide sequence ID" value="NZ_JAUSVF010000003.1"/>
</dbReference>
<accession>A0ABU0C0U9</accession>
<reference evidence="1 2" key="1">
    <citation type="submission" date="2023-07" db="EMBL/GenBank/DDBJ databases">
        <title>Genomic Encyclopedia of Type Strains, Phase IV (KMG-IV): sequencing the most valuable type-strain genomes for metagenomic binning, comparative biology and taxonomic classification.</title>
        <authorList>
            <person name="Goeker M."/>
        </authorList>
    </citation>
    <scope>NUCLEOTIDE SEQUENCE [LARGE SCALE GENOMIC DNA]</scope>
    <source>
        <strain evidence="1 2">DSM 1112</strain>
    </source>
</reference>
<gene>
    <name evidence="1" type="ORF">QO002_005732</name>
</gene>
<keyword evidence="2" id="KW-1185">Reference proteome</keyword>
<proteinExistence type="predicted"/>
<dbReference type="EMBL" id="JAUSVF010000003">
    <property type="protein sequence ID" value="MDQ0323526.1"/>
    <property type="molecule type" value="Genomic_DNA"/>
</dbReference>
<sequence>MLIALVVYFVMAFIFVVFSSLEGVEPQPSWRPTRVLGLFIAIVWPGILLPF</sequence>
<dbReference type="Proteomes" id="UP001230207">
    <property type="component" value="Unassembled WGS sequence"/>
</dbReference>
<evidence type="ECO:0000313" key="2">
    <source>
        <dbReference type="Proteomes" id="UP001230207"/>
    </source>
</evidence>
<name>A0ABU0C0U9_9HYPH</name>
<comment type="caution">
    <text evidence="1">The sequence shown here is derived from an EMBL/GenBank/DDBJ whole genome shotgun (WGS) entry which is preliminary data.</text>
</comment>